<feature type="region of interest" description="Disordered" evidence="1">
    <location>
        <begin position="72"/>
        <end position="93"/>
    </location>
</feature>
<protein>
    <submittedName>
        <fullName evidence="2">Uncharacterized protein</fullName>
    </submittedName>
</protein>
<accession>A0A392SZH3</accession>
<evidence type="ECO:0000313" key="2">
    <source>
        <dbReference type="EMBL" id="MCI53306.1"/>
    </source>
</evidence>
<dbReference type="AlphaFoldDB" id="A0A392SZH3"/>
<keyword evidence="3" id="KW-1185">Reference proteome</keyword>
<sequence>SLTTVLRTIEDLIALRTKRLEGVKLRRSRLASNVERKGIMPTNVEFKALSATTVRNRVILLEIAVLQKRDRQRMHHKELDPPPKDVSTVWALK</sequence>
<organism evidence="2 3">
    <name type="scientific">Trifolium medium</name>
    <dbReference type="NCBI Taxonomy" id="97028"/>
    <lineage>
        <taxon>Eukaryota</taxon>
        <taxon>Viridiplantae</taxon>
        <taxon>Streptophyta</taxon>
        <taxon>Embryophyta</taxon>
        <taxon>Tracheophyta</taxon>
        <taxon>Spermatophyta</taxon>
        <taxon>Magnoliopsida</taxon>
        <taxon>eudicotyledons</taxon>
        <taxon>Gunneridae</taxon>
        <taxon>Pentapetalae</taxon>
        <taxon>rosids</taxon>
        <taxon>fabids</taxon>
        <taxon>Fabales</taxon>
        <taxon>Fabaceae</taxon>
        <taxon>Papilionoideae</taxon>
        <taxon>50 kb inversion clade</taxon>
        <taxon>NPAAA clade</taxon>
        <taxon>Hologalegina</taxon>
        <taxon>IRL clade</taxon>
        <taxon>Trifolieae</taxon>
        <taxon>Trifolium</taxon>
    </lineage>
</organism>
<proteinExistence type="predicted"/>
<evidence type="ECO:0000256" key="1">
    <source>
        <dbReference type="SAM" id="MobiDB-lite"/>
    </source>
</evidence>
<feature type="non-terminal residue" evidence="2">
    <location>
        <position position="1"/>
    </location>
</feature>
<name>A0A392SZH3_9FABA</name>
<reference evidence="2 3" key="1">
    <citation type="journal article" date="2018" name="Front. Plant Sci.">
        <title>Red Clover (Trifolium pratense) and Zigzag Clover (T. medium) - A Picture of Genomic Similarities and Differences.</title>
        <authorList>
            <person name="Dluhosova J."/>
            <person name="Istvanek J."/>
            <person name="Nedelnik J."/>
            <person name="Repkova J."/>
        </authorList>
    </citation>
    <scope>NUCLEOTIDE SEQUENCE [LARGE SCALE GENOMIC DNA]</scope>
    <source>
        <strain evidence="3">cv. 10/8</strain>
        <tissue evidence="2">Leaf</tissue>
    </source>
</reference>
<comment type="caution">
    <text evidence="2">The sequence shown here is derived from an EMBL/GenBank/DDBJ whole genome shotgun (WGS) entry which is preliminary data.</text>
</comment>
<dbReference type="EMBL" id="LXQA010461207">
    <property type="protein sequence ID" value="MCI53306.1"/>
    <property type="molecule type" value="Genomic_DNA"/>
</dbReference>
<dbReference type="Proteomes" id="UP000265520">
    <property type="component" value="Unassembled WGS sequence"/>
</dbReference>
<evidence type="ECO:0000313" key="3">
    <source>
        <dbReference type="Proteomes" id="UP000265520"/>
    </source>
</evidence>